<protein>
    <submittedName>
        <fullName evidence="3">Pol protein</fullName>
    </submittedName>
</protein>
<proteinExistence type="predicted"/>
<feature type="region of interest" description="Disordered" evidence="1">
    <location>
        <begin position="73"/>
        <end position="104"/>
    </location>
</feature>
<comment type="caution">
    <text evidence="3">The sequence shown here is derived from an EMBL/GenBank/DDBJ whole genome shotgun (WGS) entry which is preliminary data.</text>
</comment>
<keyword evidence="4" id="KW-1185">Reference proteome</keyword>
<dbReference type="Pfam" id="PF24626">
    <property type="entry name" value="SH3_Tf2-1"/>
    <property type="match status" value="1"/>
</dbReference>
<dbReference type="AlphaFoldDB" id="A0A2P4XU30"/>
<gene>
    <name evidence="3" type="ORF">PHPALM_14782</name>
</gene>
<evidence type="ECO:0000313" key="4">
    <source>
        <dbReference type="Proteomes" id="UP000237271"/>
    </source>
</evidence>
<feature type="domain" description="Tf2-1-like SH3-like" evidence="2">
    <location>
        <begin position="22"/>
        <end position="71"/>
    </location>
</feature>
<evidence type="ECO:0000313" key="3">
    <source>
        <dbReference type="EMBL" id="POM68989.1"/>
    </source>
</evidence>
<reference evidence="3 4" key="1">
    <citation type="journal article" date="2017" name="Genome Biol. Evol.">
        <title>Phytophthora megakarya and P. palmivora, closely related causal agents of cacao black pod rot, underwent increases in genome sizes and gene numbers by different mechanisms.</title>
        <authorList>
            <person name="Ali S.S."/>
            <person name="Shao J."/>
            <person name="Lary D.J."/>
            <person name="Kronmiller B."/>
            <person name="Shen D."/>
            <person name="Strem M.D."/>
            <person name="Amoako-Attah I."/>
            <person name="Akrofi A.Y."/>
            <person name="Begoude B.A."/>
            <person name="Ten Hoopen G.M."/>
            <person name="Coulibaly K."/>
            <person name="Kebe B.I."/>
            <person name="Melnick R.L."/>
            <person name="Guiltinan M.J."/>
            <person name="Tyler B.M."/>
            <person name="Meinhardt L.W."/>
            <person name="Bailey B.A."/>
        </authorList>
    </citation>
    <scope>NUCLEOTIDE SEQUENCE [LARGE SCALE GENOMIC DNA]</scope>
    <source>
        <strain evidence="4">sbr112.9</strain>
    </source>
</reference>
<evidence type="ECO:0000259" key="2">
    <source>
        <dbReference type="Pfam" id="PF24626"/>
    </source>
</evidence>
<organism evidence="3 4">
    <name type="scientific">Phytophthora palmivora</name>
    <dbReference type="NCBI Taxonomy" id="4796"/>
    <lineage>
        <taxon>Eukaryota</taxon>
        <taxon>Sar</taxon>
        <taxon>Stramenopiles</taxon>
        <taxon>Oomycota</taxon>
        <taxon>Peronosporomycetes</taxon>
        <taxon>Peronosporales</taxon>
        <taxon>Peronosporaceae</taxon>
        <taxon>Phytophthora</taxon>
    </lineage>
</organism>
<feature type="region of interest" description="Disordered" evidence="1">
    <location>
        <begin position="1"/>
        <end position="20"/>
    </location>
</feature>
<dbReference type="Proteomes" id="UP000237271">
    <property type="component" value="Unassembled WGS sequence"/>
</dbReference>
<dbReference type="EMBL" id="NCKW01007977">
    <property type="protein sequence ID" value="POM68989.1"/>
    <property type="molecule type" value="Genomic_DNA"/>
</dbReference>
<dbReference type="OrthoDB" id="125101at2759"/>
<name>A0A2P4XU30_9STRA</name>
<feature type="compositionally biased region" description="Basic and acidic residues" evidence="1">
    <location>
        <begin position="7"/>
        <end position="16"/>
    </location>
</feature>
<dbReference type="InterPro" id="IPR056924">
    <property type="entry name" value="SH3_Tf2-1"/>
</dbReference>
<evidence type="ECO:0000256" key="1">
    <source>
        <dbReference type="SAM" id="MobiDB-lite"/>
    </source>
</evidence>
<sequence length="104" mass="11792">MAPAQNKQKEYSDRKGGGNLSVFKRERNTLKHRFIGPFAAIVRHGTAYTIDLPKSMATHPTFYVGHLKWYHTPLSPSPRTEEGQGESLPRLTPLDNRSSRCRSL</sequence>
<accession>A0A2P4XU30</accession>